<dbReference type="SUPFAM" id="SSF57667">
    <property type="entry name" value="beta-beta-alpha zinc fingers"/>
    <property type="match status" value="2"/>
</dbReference>
<evidence type="ECO:0000313" key="10">
    <source>
        <dbReference type="Proteomes" id="UP000515154"/>
    </source>
</evidence>
<feature type="compositionally biased region" description="Polar residues" evidence="8">
    <location>
        <begin position="593"/>
        <end position="604"/>
    </location>
</feature>
<feature type="compositionally biased region" description="Polar residues" evidence="8">
    <location>
        <begin position="348"/>
        <end position="365"/>
    </location>
</feature>
<dbReference type="Pfam" id="PF25491">
    <property type="entry name" value="CCHC_BCL-11A"/>
    <property type="match status" value="1"/>
</dbReference>
<accession>A0A6P7TCY9</accession>
<feature type="region of interest" description="Disordered" evidence="8">
    <location>
        <begin position="419"/>
        <end position="480"/>
    </location>
</feature>
<keyword evidence="2" id="KW-0479">Metal-binding</keyword>
<feature type="compositionally biased region" description="Low complexity" evidence="8">
    <location>
        <begin position="366"/>
        <end position="377"/>
    </location>
</feature>
<sequence>MENKANNTDCDYLTCGRCLREFPLQNITNFIHHKKNDCDADTGDKSKNSDALGRQLYCSSCTKAFLSAWEMLQHAQFTHKFKIFFDVNQQVCESRTGVTTLSVTSKNISLEKENKEVEETVLPEVISLKQEVTDEELSENTSLSLFPSKGSSSSNNNNNSNNSSNNNTNKKQGDCSVSSQEMQCCSSVLPKKRKQHIETSHHIAEGAFKERSIHRNDSSLRIGRKRMFSGAQYYLSRSQLGYGKYSHSRGFGGVNRIQTVSKNRKYPSEIYIDVEHENENQDLIDSHDSNHSESGTSCHKDPFVETSTSKSCRTREINADNLVSSSRSFILQPGTVFSIPFSYPVHSEPSSGSNTSCPTIYTTGLSDSNSQKQSNSSTDGSTVSATSKVSSCNNIPTIKPSSSLSKNKSTTLSSLLIKSPTSDKQAQQSEILIGQRSLSRNRPLTTRSCSPKSDNSNLQQAKENQLSLDQRARKRKYPTSRPFKCDQCDHAFNQRIHLKKHLSKHTGVKPFKCGQCDYSTVERSHLKVHIRIHTGEKPFKCTFCEYATAQNSTLKIHLKRHHGGLLFSCQRCGKKFTGKDSLTNHLSEHNSQVLSNHTLSSETSDSLKEQDRGKIS</sequence>
<feature type="compositionally biased region" description="Low complexity" evidence="8">
    <location>
        <begin position="151"/>
        <end position="167"/>
    </location>
</feature>
<dbReference type="Proteomes" id="UP000515154">
    <property type="component" value="Linkage group LG18"/>
</dbReference>
<dbReference type="Gene3D" id="3.30.160.60">
    <property type="entry name" value="Classic Zinc Finger"/>
    <property type="match status" value="4"/>
</dbReference>
<dbReference type="FunFam" id="3.30.160.60:FF:000630">
    <property type="entry name" value="Zinc finger protein 180"/>
    <property type="match status" value="1"/>
</dbReference>
<dbReference type="GO" id="GO:0008270">
    <property type="term" value="F:zinc ion binding"/>
    <property type="evidence" value="ECO:0007669"/>
    <property type="project" value="UniProtKB-KW"/>
</dbReference>
<evidence type="ECO:0000256" key="4">
    <source>
        <dbReference type="ARBA" id="ARBA00022771"/>
    </source>
</evidence>
<feature type="domain" description="C2H2-type" evidence="9">
    <location>
        <begin position="539"/>
        <end position="563"/>
    </location>
</feature>
<evidence type="ECO:0000256" key="5">
    <source>
        <dbReference type="ARBA" id="ARBA00022833"/>
    </source>
</evidence>
<dbReference type="PANTHER" id="PTHR23235:SF142">
    <property type="entry name" value="ZINC FINGER PROTEIN 384"/>
    <property type="match status" value="1"/>
</dbReference>
<dbReference type="AlphaFoldDB" id="A0A6P7TCY9"/>
<dbReference type="GO" id="GO:0005634">
    <property type="term" value="C:nucleus"/>
    <property type="evidence" value="ECO:0007669"/>
    <property type="project" value="UniProtKB-SubCell"/>
</dbReference>
<dbReference type="FunFam" id="3.30.160.60:FF:000448">
    <property type="entry name" value="RE1-silencing transcription factor A"/>
    <property type="match status" value="1"/>
</dbReference>
<feature type="region of interest" description="Disordered" evidence="8">
    <location>
        <begin position="593"/>
        <end position="616"/>
    </location>
</feature>
<keyword evidence="4 7" id="KW-0863">Zinc-finger</keyword>
<dbReference type="PANTHER" id="PTHR23235">
    <property type="entry name" value="KRUEPPEL-LIKE TRANSCRIPTION FACTOR"/>
    <property type="match status" value="1"/>
</dbReference>
<dbReference type="GO" id="GO:0000981">
    <property type="term" value="F:DNA-binding transcription factor activity, RNA polymerase II-specific"/>
    <property type="evidence" value="ECO:0007669"/>
    <property type="project" value="TreeGrafter"/>
</dbReference>
<keyword evidence="3" id="KW-0677">Repeat</keyword>
<evidence type="ECO:0000259" key="9">
    <source>
        <dbReference type="PROSITE" id="PS50157"/>
    </source>
</evidence>
<dbReference type="InterPro" id="IPR057448">
    <property type="entry name" value="BCL-11A_Znf_CCHC"/>
</dbReference>
<feature type="region of interest" description="Disordered" evidence="8">
    <location>
        <begin position="285"/>
        <end position="311"/>
    </location>
</feature>
<dbReference type="Pfam" id="PF00096">
    <property type="entry name" value="zf-C2H2"/>
    <property type="match status" value="2"/>
</dbReference>
<feature type="region of interest" description="Disordered" evidence="8">
    <location>
        <begin position="348"/>
        <end position="407"/>
    </location>
</feature>
<organism evidence="10 11">
    <name type="scientific">Octopus sinensis</name>
    <name type="common">East Asian common octopus</name>
    <dbReference type="NCBI Taxonomy" id="2607531"/>
    <lineage>
        <taxon>Eukaryota</taxon>
        <taxon>Metazoa</taxon>
        <taxon>Spiralia</taxon>
        <taxon>Lophotrochozoa</taxon>
        <taxon>Mollusca</taxon>
        <taxon>Cephalopoda</taxon>
        <taxon>Coleoidea</taxon>
        <taxon>Octopodiformes</taxon>
        <taxon>Octopoda</taxon>
        <taxon>Incirrata</taxon>
        <taxon>Octopodidae</taxon>
        <taxon>Octopus</taxon>
    </lineage>
</organism>
<dbReference type="PROSITE" id="PS50157">
    <property type="entry name" value="ZINC_FINGER_C2H2_2"/>
    <property type="match status" value="4"/>
</dbReference>
<gene>
    <name evidence="11" type="primary">LOC115221446</name>
</gene>
<dbReference type="SMART" id="SM00355">
    <property type="entry name" value="ZnF_C2H2"/>
    <property type="match status" value="5"/>
</dbReference>
<keyword evidence="5" id="KW-0862">Zinc</keyword>
<feature type="compositionally biased region" description="Polar residues" evidence="8">
    <location>
        <begin position="378"/>
        <end position="396"/>
    </location>
</feature>
<keyword evidence="6" id="KW-0539">Nucleus</keyword>
<dbReference type="Pfam" id="PF23611">
    <property type="entry name" value="zf-C2H2_16"/>
    <property type="match status" value="2"/>
</dbReference>
<feature type="compositionally biased region" description="Polar residues" evidence="8">
    <location>
        <begin position="423"/>
        <end position="468"/>
    </location>
</feature>
<comment type="subcellular location">
    <subcellularLocation>
        <location evidence="1">Nucleus</location>
    </subcellularLocation>
</comment>
<feature type="domain" description="C2H2-type" evidence="9">
    <location>
        <begin position="483"/>
        <end position="510"/>
    </location>
</feature>
<dbReference type="PROSITE" id="PS00028">
    <property type="entry name" value="ZINC_FINGER_C2H2_1"/>
    <property type="match status" value="3"/>
</dbReference>
<evidence type="ECO:0000313" key="11">
    <source>
        <dbReference type="RefSeq" id="XP_029647491.1"/>
    </source>
</evidence>
<proteinExistence type="predicted"/>
<dbReference type="InterPro" id="IPR036236">
    <property type="entry name" value="Znf_C2H2_sf"/>
</dbReference>
<name>A0A6P7TCY9_9MOLL</name>
<evidence type="ECO:0000256" key="3">
    <source>
        <dbReference type="ARBA" id="ARBA00022737"/>
    </source>
</evidence>
<dbReference type="KEGG" id="osn:115221446"/>
<evidence type="ECO:0000256" key="7">
    <source>
        <dbReference type="PROSITE-ProRule" id="PRU00042"/>
    </source>
</evidence>
<feature type="domain" description="C2H2-type" evidence="9">
    <location>
        <begin position="567"/>
        <end position="594"/>
    </location>
</feature>
<dbReference type="FunFam" id="3.30.160.60:FF:002395">
    <property type="entry name" value="Enhancer binding protein"/>
    <property type="match status" value="1"/>
</dbReference>
<reference evidence="11" key="1">
    <citation type="submission" date="2025-08" db="UniProtKB">
        <authorList>
            <consortium name="RefSeq"/>
        </authorList>
    </citation>
    <scope>IDENTIFICATION</scope>
</reference>
<evidence type="ECO:0000256" key="6">
    <source>
        <dbReference type="ARBA" id="ARBA00023242"/>
    </source>
</evidence>
<dbReference type="RefSeq" id="XP_029647491.1">
    <property type="nucleotide sequence ID" value="XM_029791631.2"/>
</dbReference>
<dbReference type="InterPro" id="IPR013087">
    <property type="entry name" value="Znf_C2H2_type"/>
</dbReference>
<feature type="domain" description="C2H2-type" evidence="9">
    <location>
        <begin position="511"/>
        <end position="538"/>
    </location>
</feature>
<protein>
    <submittedName>
        <fullName evidence="11">Zinc finger protein 708-like</fullName>
    </submittedName>
</protein>
<keyword evidence="10" id="KW-1185">Reference proteome</keyword>
<feature type="compositionally biased region" description="Low complexity" evidence="8">
    <location>
        <begin position="398"/>
        <end position="407"/>
    </location>
</feature>
<dbReference type="GO" id="GO:0000978">
    <property type="term" value="F:RNA polymerase II cis-regulatory region sequence-specific DNA binding"/>
    <property type="evidence" value="ECO:0007669"/>
    <property type="project" value="TreeGrafter"/>
</dbReference>
<feature type="compositionally biased region" description="Basic and acidic residues" evidence="8">
    <location>
        <begin position="605"/>
        <end position="616"/>
    </location>
</feature>
<evidence type="ECO:0000256" key="2">
    <source>
        <dbReference type="ARBA" id="ARBA00022723"/>
    </source>
</evidence>
<feature type="region of interest" description="Disordered" evidence="8">
    <location>
        <begin position="138"/>
        <end position="175"/>
    </location>
</feature>
<evidence type="ECO:0000256" key="8">
    <source>
        <dbReference type="SAM" id="MobiDB-lite"/>
    </source>
</evidence>
<evidence type="ECO:0000256" key="1">
    <source>
        <dbReference type="ARBA" id="ARBA00004123"/>
    </source>
</evidence>
<dbReference type="InterPro" id="IPR056438">
    <property type="entry name" value="Znf-C2H2_CTCF"/>
</dbReference>